<name>A0A1Y2DR60_9PEZI</name>
<organism evidence="1 2">
    <name type="scientific">Pseudomassariella vexata</name>
    <dbReference type="NCBI Taxonomy" id="1141098"/>
    <lineage>
        <taxon>Eukaryota</taxon>
        <taxon>Fungi</taxon>
        <taxon>Dikarya</taxon>
        <taxon>Ascomycota</taxon>
        <taxon>Pezizomycotina</taxon>
        <taxon>Sordariomycetes</taxon>
        <taxon>Xylariomycetidae</taxon>
        <taxon>Amphisphaeriales</taxon>
        <taxon>Pseudomassariaceae</taxon>
        <taxon>Pseudomassariella</taxon>
    </lineage>
</organism>
<proteinExistence type="predicted"/>
<accession>A0A1Y2DR60</accession>
<dbReference type="OrthoDB" id="4509278at2759"/>
<keyword evidence="2" id="KW-1185">Reference proteome</keyword>
<dbReference type="EMBL" id="MCFJ01000010">
    <property type="protein sequence ID" value="ORY61751.1"/>
    <property type="molecule type" value="Genomic_DNA"/>
</dbReference>
<dbReference type="InParanoid" id="A0A1Y2DR60"/>
<gene>
    <name evidence="1" type="ORF">BCR38DRAFT_441035</name>
</gene>
<dbReference type="AlphaFoldDB" id="A0A1Y2DR60"/>
<sequence length="97" mass="10565">MTPPDDNNSLSISIIDTNDYNAISQCTFDTDGDKTLINGITPQGMQQIMVGPPQPITGVSCYGMCVSTYGECYDANRQYFGPCCNGYCSATRCQPWV</sequence>
<comment type="caution">
    <text evidence="1">The sequence shown here is derived from an EMBL/GenBank/DDBJ whole genome shotgun (WGS) entry which is preliminary data.</text>
</comment>
<evidence type="ECO:0000313" key="2">
    <source>
        <dbReference type="Proteomes" id="UP000193689"/>
    </source>
</evidence>
<protein>
    <submittedName>
        <fullName evidence="1">Uncharacterized protein</fullName>
    </submittedName>
</protein>
<reference evidence="1 2" key="1">
    <citation type="submission" date="2016-07" db="EMBL/GenBank/DDBJ databases">
        <title>Pervasive Adenine N6-methylation of Active Genes in Fungi.</title>
        <authorList>
            <consortium name="DOE Joint Genome Institute"/>
            <person name="Mondo S.J."/>
            <person name="Dannebaum R.O."/>
            <person name="Kuo R.C."/>
            <person name="Labutti K."/>
            <person name="Haridas S."/>
            <person name="Kuo A."/>
            <person name="Salamov A."/>
            <person name="Ahrendt S.R."/>
            <person name="Lipzen A."/>
            <person name="Sullivan W."/>
            <person name="Andreopoulos W.B."/>
            <person name="Clum A."/>
            <person name="Lindquist E."/>
            <person name="Daum C."/>
            <person name="Ramamoorthy G.K."/>
            <person name="Gryganskyi A."/>
            <person name="Culley D."/>
            <person name="Magnuson J.K."/>
            <person name="James T.Y."/>
            <person name="O'Malley M.A."/>
            <person name="Stajich J.E."/>
            <person name="Spatafora J.W."/>
            <person name="Visel A."/>
            <person name="Grigoriev I.V."/>
        </authorList>
    </citation>
    <scope>NUCLEOTIDE SEQUENCE [LARGE SCALE GENOMIC DNA]</scope>
    <source>
        <strain evidence="1 2">CBS 129021</strain>
    </source>
</reference>
<evidence type="ECO:0000313" key="1">
    <source>
        <dbReference type="EMBL" id="ORY61751.1"/>
    </source>
</evidence>
<dbReference type="RefSeq" id="XP_040713828.1">
    <property type="nucleotide sequence ID" value="XM_040860747.1"/>
</dbReference>
<dbReference type="Proteomes" id="UP000193689">
    <property type="component" value="Unassembled WGS sequence"/>
</dbReference>
<dbReference type="GeneID" id="63776959"/>